<dbReference type="InterPro" id="IPR016181">
    <property type="entry name" value="Acyl_CoA_acyltransferase"/>
</dbReference>
<comment type="caution">
    <text evidence="2">The sequence shown here is derived from an EMBL/GenBank/DDBJ whole genome shotgun (WGS) entry which is preliminary data.</text>
</comment>
<name>A0ABW5JPL7_9FLAO</name>
<evidence type="ECO:0000259" key="1">
    <source>
        <dbReference type="Pfam" id="PF13480"/>
    </source>
</evidence>
<dbReference type="Pfam" id="PF13480">
    <property type="entry name" value="Acetyltransf_6"/>
    <property type="match status" value="1"/>
</dbReference>
<proteinExistence type="predicted"/>
<evidence type="ECO:0000313" key="3">
    <source>
        <dbReference type="Proteomes" id="UP001597441"/>
    </source>
</evidence>
<dbReference type="EMBL" id="JBHULK010000001">
    <property type="protein sequence ID" value="MFD2533977.1"/>
    <property type="molecule type" value="Genomic_DNA"/>
</dbReference>
<dbReference type="Gene3D" id="3.40.630.30">
    <property type="match status" value="1"/>
</dbReference>
<reference evidence="3" key="1">
    <citation type="journal article" date="2019" name="Int. J. Syst. Evol. Microbiol.">
        <title>The Global Catalogue of Microorganisms (GCM) 10K type strain sequencing project: providing services to taxonomists for standard genome sequencing and annotation.</title>
        <authorList>
            <consortium name="The Broad Institute Genomics Platform"/>
            <consortium name="The Broad Institute Genome Sequencing Center for Infectious Disease"/>
            <person name="Wu L."/>
            <person name="Ma J."/>
        </authorList>
    </citation>
    <scope>NUCLEOTIDE SEQUENCE [LARGE SCALE GENOMIC DNA]</scope>
    <source>
        <strain evidence="3">KCTC 42903</strain>
    </source>
</reference>
<dbReference type="Proteomes" id="UP001597441">
    <property type="component" value="Unassembled WGS sequence"/>
</dbReference>
<sequence>MLKKTKPETLDVLSTFLEKDEALPVYSKIVNSISGTLLYKNKAANAQNNANLYCIYDFPGYLKGSVTKKGWKLKSINTYKGSLILLKNYKNAEDYLKHKFSSGRRSKFRTYKKRLESCFNIEYKTYFGDIERDEYELLFESFHNLTRKRFLEKKIQNYDLSRWDIYHKIAYPQINNKQAVLFVIYSNKTPISICLNFVRGNTMYGYLRAYDIDYSKFYIGFTDYIKQLYWCYTNNIEFLDLLKGSYPYKLRLIDTQYHFQKHILYNSNSTLSTLSANFIIAKTQAFYILVKGLKKLNFNVLYYKFINYKYRNKELAKAKNKTLNIVTSTVKMPEKETLVKININDESLHFLKRTVYDFLYSNQEHINAVSIFKYKNELNSYLIKGNKNIQKITINHA</sequence>
<protein>
    <submittedName>
        <fullName evidence="2">GNAT family N-acetyltransferase</fullName>
    </submittedName>
</protein>
<feature type="domain" description="BioF2-like acetyltransferase" evidence="1">
    <location>
        <begin position="104"/>
        <end position="249"/>
    </location>
</feature>
<dbReference type="SUPFAM" id="SSF55729">
    <property type="entry name" value="Acyl-CoA N-acyltransferases (Nat)"/>
    <property type="match status" value="1"/>
</dbReference>
<organism evidence="2 3">
    <name type="scientific">Gelatiniphilus marinus</name>
    <dbReference type="NCBI Taxonomy" id="1759464"/>
    <lineage>
        <taxon>Bacteria</taxon>
        <taxon>Pseudomonadati</taxon>
        <taxon>Bacteroidota</taxon>
        <taxon>Flavobacteriia</taxon>
        <taxon>Flavobacteriales</taxon>
        <taxon>Flavobacteriaceae</taxon>
        <taxon>Gelatiniphilus</taxon>
    </lineage>
</organism>
<evidence type="ECO:0000313" key="2">
    <source>
        <dbReference type="EMBL" id="MFD2533977.1"/>
    </source>
</evidence>
<dbReference type="InterPro" id="IPR038740">
    <property type="entry name" value="BioF2-like_GNAT_dom"/>
</dbReference>
<dbReference type="RefSeq" id="WP_388013626.1">
    <property type="nucleotide sequence ID" value="NZ_JBHUDT010000001.1"/>
</dbReference>
<accession>A0ABW5JPL7</accession>
<keyword evidence="3" id="KW-1185">Reference proteome</keyword>
<gene>
    <name evidence="2" type="ORF">ACFSQS_02585</name>
</gene>